<dbReference type="Proteomes" id="UP000030747">
    <property type="component" value="Unassembled WGS sequence"/>
</dbReference>
<name>U6KVS2_EIMTE</name>
<feature type="region of interest" description="Disordered" evidence="4">
    <location>
        <begin position="448"/>
        <end position="468"/>
    </location>
</feature>
<dbReference type="GO" id="GO:0005525">
    <property type="term" value="F:GTP binding"/>
    <property type="evidence" value="ECO:0007669"/>
    <property type="project" value="UniProtKB-KW"/>
</dbReference>
<feature type="region of interest" description="Disordered" evidence="4">
    <location>
        <begin position="335"/>
        <end position="431"/>
    </location>
</feature>
<dbReference type="PANTHER" id="PTHR43381">
    <property type="entry name" value="TRANSLATION INITIATION FACTOR IF-2-RELATED"/>
    <property type="match status" value="1"/>
</dbReference>
<keyword evidence="1" id="KW-0547">Nucleotide-binding</keyword>
<sequence>MSSMRARAAAAADVAVVVIEANKEQQQQTEEAIKQADACGLPVIFVLNKIDKLLPSTSSTSSSSRVRAALLQLQEAEQQLLQGSELSAAAAAAAAAAAQSAHGAALQQLLLLRMQLRRACQRMAEEKIIERDFSSEAMNALAISALYGHGVKLLLSRIAETTALLQLPLRGPSSFCVTPGAATRYRHVQRRSDCLVEGHLGPSAVGLILDIQQTRDRGLIYTVLLKSGALSTGNYFVAGSVYGRISSVWRHSCTFKEAPYTPEALGEDRGPLGAPFEVGSVLEIASQRGKGGEAAIDDLLLCLPQTRAYRLAKYRQALEQKQQQQIDGPLLQLPWEVDHPKQPGSRWHLLQQQQQQIRRPVSAGRRAIEEFGIPDDDSSSSSSSSSSSKGPLFTDATRADFERPMRSLPLQGRCRDTPGADADGAAAAATAAPGEELLDEMELLGMRPKTQQQQQQTNARPDHIDLEPIVVSPEEDSDDDEMLFYAEKQKEQTQQQQQQDQEQQQQQRQQLSEVQQLGRSSTRRRRQLQHPNSSEANSTAWGFASAAEAATAAAKEMEAEGEAAATETGTAAAAAAAAAKGAAGSSSLRPFETQEEWAERVVRENEELMSRWRAKSRQRKEAYEQQQRLLRATVVEAEQQRRKALQEPLLSEEEVNQLINGEDEKPLESSTDKQEIKTIPAPPKDAPVVPVILRTRYVGSFDLLMDEFEKIEVEMGMRIPVVHGGIGPVAPRDIVHAEVERSYGYCPVYAFQVPVLPDAVKQALVSKVIVKKFDVFTDLIQDLRDRCTNIHKLRMHNLYVRSLKKQPTKSGL</sequence>
<feature type="compositionally biased region" description="Low complexity" evidence="4">
    <location>
        <begin position="419"/>
        <end position="431"/>
    </location>
</feature>
<gene>
    <name evidence="7" type="ORF">ETH_00011260</name>
</gene>
<dbReference type="SUPFAM" id="SSF52156">
    <property type="entry name" value="Initiation factor IF2/eIF5b, domain 3"/>
    <property type="match status" value="1"/>
</dbReference>
<dbReference type="PANTHER" id="PTHR43381:SF5">
    <property type="entry name" value="TR-TYPE G DOMAIN-CONTAINING PROTEIN"/>
    <property type="match status" value="1"/>
</dbReference>
<dbReference type="VEuPathDB" id="ToxoDB:ETH2_1152200"/>
<dbReference type="SUPFAM" id="SSF50447">
    <property type="entry name" value="Translation proteins"/>
    <property type="match status" value="1"/>
</dbReference>
<dbReference type="OrthoDB" id="354363at2759"/>
<evidence type="ECO:0008006" key="9">
    <source>
        <dbReference type="Google" id="ProtNLM"/>
    </source>
</evidence>
<feature type="coiled-coil region" evidence="3">
    <location>
        <begin position="620"/>
        <end position="647"/>
    </location>
</feature>
<feature type="compositionally biased region" description="Basic and acidic residues" evidence="4">
    <location>
        <begin position="662"/>
        <end position="676"/>
    </location>
</feature>
<evidence type="ECO:0000256" key="4">
    <source>
        <dbReference type="SAM" id="MobiDB-lite"/>
    </source>
</evidence>
<feature type="region of interest" description="Disordered" evidence="4">
    <location>
        <begin position="484"/>
        <end position="541"/>
    </location>
</feature>
<keyword evidence="3" id="KW-0175">Coiled coil</keyword>
<feature type="compositionally biased region" description="Low complexity" evidence="4">
    <location>
        <begin position="379"/>
        <end position="388"/>
    </location>
</feature>
<dbReference type="AlphaFoldDB" id="U6KVS2"/>
<evidence type="ECO:0000259" key="6">
    <source>
        <dbReference type="Pfam" id="PF11987"/>
    </source>
</evidence>
<dbReference type="Gene3D" id="2.40.30.10">
    <property type="entry name" value="Translation factors"/>
    <property type="match status" value="1"/>
</dbReference>
<dbReference type="GO" id="GO:0003924">
    <property type="term" value="F:GTPase activity"/>
    <property type="evidence" value="ECO:0007669"/>
    <property type="project" value="InterPro"/>
</dbReference>
<evidence type="ECO:0000256" key="3">
    <source>
        <dbReference type="SAM" id="Coils"/>
    </source>
</evidence>
<feature type="domain" description="Translation initiation factor IF- 2" evidence="6">
    <location>
        <begin position="684"/>
        <end position="783"/>
    </location>
</feature>
<reference evidence="7" key="1">
    <citation type="submission" date="2013-10" db="EMBL/GenBank/DDBJ databases">
        <title>Genomic analysis of the causative agents of coccidiosis in chickens.</title>
        <authorList>
            <person name="Reid A.J."/>
            <person name="Blake D."/>
            <person name="Billington K."/>
            <person name="Browne H."/>
            <person name="Dunn M."/>
            <person name="Hung S."/>
            <person name="Kawahara F."/>
            <person name="Miranda-Saavedra D."/>
            <person name="Mourier T."/>
            <person name="Nagra H."/>
            <person name="Otto T.D."/>
            <person name="Rawlings N."/>
            <person name="Sanchez A."/>
            <person name="Sanders M."/>
            <person name="Subramaniam C."/>
            <person name="Tay Y."/>
            <person name="Dear P."/>
            <person name="Doerig C."/>
            <person name="Gruber A."/>
            <person name="Parkinson J."/>
            <person name="Shirley M."/>
            <person name="Wan K.L."/>
            <person name="Berriman M."/>
            <person name="Tomley F."/>
            <person name="Pain A."/>
        </authorList>
    </citation>
    <scope>NUCLEOTIDE SEQUENCE [LARGE SCALE GENOMIC DNA]</scope>
    <source>
        <strain evidence="7">Houghton</strain>
    </source>
</reference>
<proteinExistence type="predicted"/>
<evidence type="ECO:0000313" key="8">
    <source>
        <dbReference type="Proteomes" id="UP000030747"/>
    </source>
</evidence>
<dbReference type="InterPro" id="IPR015760">
    <property type="entry name" value="TIF_IF2"/>
</dbReference>
<evidence type="ECO:0000313" key="7">
    <source>
        <dbReference type="EMBL" id="CDJ42071.1"/>
    </source>
</evidence>
<dbReference type="InterPro" id="IPR027417">
    <property type="entry name" value="P-loop_NTPase"/>
</dbReference>
<dbReference type="SUPFAM" id="SSF52540">
    <property type="entry name" value="P-loop containing nucleoside triphosphate hydrolases"/>
    <property type="match status" value="1"/>
</dbReference>
<dbReference type="Gene3D" id="3.40.50.10050">
    <property type="entry name" value="Translation initiation factor IF- 2, domain 3"/>
    <property type="match status" value="1"/>
</dbReference>
<dbReference type="InterPro" id="IPR009000">
    <property type="entry name" value="Transl_B-barrel_sf"/>
</dbReference>
<dbReference type="GeneID" id="25251441"/>
<dbReference type="OMA" id="YVGMFDI"/>
<feature type="domain" description="Tr-type G" evidence="5">
    <location>
        <begin position="6"/>
        <end position="160"/>
    </location>
</feature>
<evidence type="ECO:0000259" key="5">
    <source>
        <dbReference type="Pfam" id="PF00009"/>
    </source>
</evidence>
<dbReference type="Pfam" id="PF00009">
    <property type="entry name" value="GTP_EFTU"/>
    <property type="match status" value="1"/>
</dbReference>
<organism evidence="7 8">
    <name type="scientific">Eimeria tenella</name>
    <name type="common">Coccidian parasite</name>
    <dbReference type="NCBI Taxonomy" id="5802"/>
    <lineage>
        <taxon>Eukaryota</taxon>
        <taxon>Sar</taxon>
        <taxon>Alveolata</taxon>
        <taxon>Apicomplexa</taxon>
        <taxon>Conoidasida</taxon>
        <taxon>Coccidia</taxon>
        <taxon>Eucoccidiorida</taxon>
        <taxon>Eimeriorina</taxon>
        <taxon>Eimeriidae</taxon>
        <taxon>Eimeria</taxon>
    </lineage>
</organism>
<feature type="region of interest" description="Disordered" evidence="4">
    <location>
        <begin position="662"/>
        <end position="681"/>
    </location>
</feature>
<feature type="compositionally biased region" description="Polar residues" evidence="4">
    <location>
        <begin position="529"/>
        <end position="540"/>
    </location>
</feature>
<dbReference type="GO" id="GO:0003743">
    <property type="term" value="F:translation initiation factor activity"/>
    <property type="evidence" value="ECO:0007669"/>
    <property type="project" value="TreeGrafter"/>
</dbReference>
<accession>U6KVS2</accession>
<feature type="compositionally biased region" description="Low complexity" evidence="4">
    <location>
        <begin position="492"/>
        <end position="516"/>
    </location>
</feature>
<keyword evidence="8" id="KW-1185">Reference proteome</keyword>
<dbReference type="VEuPathDB" id="ToxoDB:ETH_00011260"/>
<dbReference type="InterPro" id="IPR000795">
    <property type="entry name" value="T_Tr_GTP-bd_dom"/>
</dbReference>
<evidence type="ECO:0000256" key="2">
    <source>
        <dbReference type="ARBA" id="ARBA00023134"/>
    </source>
</evidence>
<reference evidence="7" key="2">
    <citation type="submission" date="2013-10" db="EMBL/GenBank/DDBJ databases">
        <authorList>
            <person name="Aslett M."/>
        </authorList>
    </citation>
    <scope>NUCLEOTIDE SEQUENCE [LARGE SCALE GENOMIC DNA]</scope>
    <source>
        <strain evidence="7">Houghton</strain>
    </source>
</reference>
<keyword evidence="2" id="KW-0342">GTP-binding</keyword>
<evidence type="ECO:0000256" key="1">
    <source>
        <dbReference type="ARBA" id="ARBA00022741"/>
    </source>
</evidence>
<dbReference type="RefSeq" id="XP_013232821.1">
    <property type="nucleotide sequence ID" value="XM_013377367.1"/>
</dbReference>
<dbReference type="Pfam" id="PF11987">
    <property type="entry name" value="IF-2"/>
    <property type="match status" value="1"/>
</dbReference>
<dbReference type="InterPro" id="IPR023115">
    <property type="entry name" value="TIF_IF2_dom3"/>
</dbReference>
<dbReference type="InterPro" id="IPR036925">
    <property type="entry name" value="TIF_IF2_dom3_sf"/>
</dbReference>
<dbReference type="GO" id="GO:0005737">
    <property type="term" value="C:cytoplasm"/>
    <property type="evidence" value="ECO:0007669"/>
    <property type="project" value="TreeGrafter"/>
</dbReference>
<dbReference type="Gene3D" id="3.40.50.300">
    <property type="entry name" value="P-loop containing nucleotide triphosphate hydrolases"/>
    <property type="match status" value="1"/>
</dbReference>
<protein>
    <recommendedName>
        <fullName evidence="9">Elongation factor Tu GTP-binding domain-containing protein</fullName>
    </recommendedName>
</protein>
<dbReference type="EMBL" id="HG675688">
    <property type="protein sequence ID" value="CDJ42071.1"/>
    <property type="molecule type" value="Genomic_DNA"/>
</dbReference>